<name>H1PYW3_9FUSO</name>
<evidence type="ECO:0000259" key="2">
    <source>
        <dbReference type="Pfam" id="PF14317"/>
    </source>
</evidence>
<protein>
    <recommendedName>
        <fullName evidence="2">YcxB-like C-terminal domain-containing protein</fullName>
    </recommendedName>
</protein>
<dbReference type="Proteomes" id="UP000003233">
    <property type="component" value="Unassembled WGS sequence"/>
</dbReference>
<comment type="caution">
    <text evidence="3">The sequence shown here is derived from an EMBL/GenBank/DDBJ whole genome shotgun (WGS) entry which is preliminary data.</text>
</comment>
<feature type="transmembrane region" description="Helical" evidence="1">
    <location>
        <begin position="52"/>
        <end position="74"/>
    </location>
</feature>
<dbReference type="Pfam" id="PF14317">
    <property type="entry name" value="YcxB"/>
    <property type="match status" value="1"/>
</dbReference>
<reference evidence="3 4" key="1">
    <citation type="submission" date="2012-07" db="EMBL/GenBank/DDBJ databases">
        <title>The Genome Sequence of Fusobacterium ulcerans 12_1B.</title>
        <authorList>
            <consortium name="The Broad Institute Genome Sequencing Platform"/>
            <person name="Earl A."/>
            <person name="Ward D."/>
            <person name="Feldgarden M."/>
            <person name="Gevers D."/>
            <person name="Strauss J."/>
            <person name="Ambrose C.E."/>
            <person name="Allen-Vercoe E."/>
            <person name="Walker B."/>
            <person name="Young S.K."/>
            <person name="Zeng Q."/>
            <person name="Gargeya S."/>
            <person name="Fitzgerald M."/>
            <person name="Haas B."/>
            <person name="Abouelleil A."/>
            <person name="Alvarado L."/>
            <person name="Arachchi H.M."/>
            <person name="Berlin A.M."/>
            <person name="Chapman S.B."/>
            <person name="Goldberg J."/>
            <person name="Griggs A."/>
            <person name="Gujja S."/>
            <person name="Hansen M."/>
            <person name="Howarth C."/>
            <person name="Imamovic A."/>
            <person name="Larimer J."/>
            <person name="McCowen C."/>
            <person name="Montmayeur A."/>
            <person name="Murphy C."/>
            <person name="Neiman D."/>
            <person name="Pearson M."/>
            <person name="Priest M."/>
            <person name="Roberts A."/>
            <person name="Saif S."/>
            <person name="Shea T."/>
            <person name="Sisk P."/>
            <person name="Sykes S."/>
            <person name="Wortman J."/>
            <person name="Nusbaum C."/>
            <person name="Birren B."/>
        </authorList>
    </citation>
    <scope>NUCLEOTIDE SEQUENCE [LARGE SCALE GENOMIC DNA]</scope>
    <source>
        <strain evidence="3 4">12_1B</strain>
    </source>
</reference>
<feature type="transmembrane region" description="Helical" evidence="1">
    <location>
        <begin position="29"/>
        <end position="46"/>
    </location>
</feature>
<evidence type="ECO:0000313" key="4">
    <source>
        <dbReference type="Proteomes" id="UP000003233"/>
    </source>
</evidence>
<keyword evidence="1" id="KW-0812">Transmembrane</keyword>
<keyword evidence="1" id="KW-1133">Transmembrane helix</keyword>
<evidence type="ECO:0000256" key="1">
    <source>
        <dbReference type="SAM" id="Phobius"/>
    </source>
</evidence>
<dbReference type="InterPro" id="IPR025588">
    <property type="entry name" value="YcxB-like_C"/>
</dbReference>
<dbReference type="AlphaFoldDB" id="H1PYW3"/>
<keyword evidence="4" id="KW-1185">Reference proteome</keyword>
<gene>
    <name evidence="3" type="ORF">HMPREF0402_03606</name>
</gene>
<dbReference type="RefSeq" id="WP_008699603.1">
    <property type="nucleotide sequence ID" value="NZ_KE161010.1"/>
</dbReference>
<dbReference type="BioCyc" id="FSP457404-HMP:GTSQ-3661-MONOMER"/>
<dbReference type="EMBL" id="AGWJ02000028">
    <property type="protein sequence ID" value="EHO77004.1"/>
    <property type="molecule type" value="Genomic_DNA"/>
</dbReference>
<sequence>MILNFKYTRDEYVKSRRNYLFLNKTIKKLDLALIVFLILLTLYFFMNNDLSTLTIVLTILLFIISAILIILYIFQPGMFYDRIDKFKQQYHLEFIDNKILFKTDDISSELEWNFYEALWENENFFYIIHSKEMYTLIPKRAFNDINEITEFRELFMKYNDKKIYKKFK</sequence>
<keyword evidence="1" id="KW-0472">Membrane</keyword>
<accession>H1PYW3</accession>
<dbReference type="PATRIC" id="fig|457404.5.peg.3052"/>
<proteinExistence type="predicted"/>
<evidence type="ECO:0000313" key="3">
    <source>
        <dbReference type="EMBL" id="EHO77004.1"/>
    </source>
</evidence>
<feature type="domain" description="YcxB-like C-terminal" evidence="2">
    <location>
        <begin position="96"/>
        <end position="154"/>
    </location>
</feature>
<organism evidence="3 4">
    <name type="scientific">Fusobacterium ulcerans 12-1B</name>
    <dbReference type="NCBI Taxonomy" id="457404"/>
    <lineage>
        <taxon>Bacteria</taxon>
        <taxon>Fusobacteriati</taxon>
        <taxon>Fusobacteriota</taxon>
        <taxon>Fusobacteriia</taxon>
        <taxon>Fusobacteriales</taxon>
        <taxon>Fusobacteriaceae</taxon>
        <taxon>Fusobacterium</taxon>
    </lineage>
</organism>
<dbReference type="HOGENOM" id="CLU_1584238_0_0_0"/>